<dbReference type="Proteomes" id="UP001063166">
    <property type="component" value="Unassembled WGS sequence"/>
</dbReference>
<evidence type="ECO:0000313" key="2">
    <source>
        <dbReference type="Proteomes" id="UP001063166"/>
    </source>
</evidence>
<gene>
    <name evidence="1" type="ORF">LshimejAT787_1500630</name>
</gene>
<organism evidence="1 2">
    <name type="scientific">Lyophyllum shimeji</name>
    <name type="common">Hon-shimeji</name>
    <name type="synonym">Tricholoma shimeji</name>
    <dbReference type="NCBI Taxonomy" id="47721"/>
    <lineage>
        <taxon>Eukaryota</taxon>
        <taxon>Fungi</taxon>
        <taxon>Dikarya</taxon>
        <taxon>Basidiomycota</taxon>
        <taxon>Agaricomycotina</taxon>
        <taxon>Agaricomycetes</taxon>
        <taxon>Agaricomycetidae</taxon>
        <taxon>Agaricales</taxon>
        <taxon>Tricholomatineae</taxon>
        <taxon>Lyophyllaceae</taxon>
        <taxon>Lyophyllum</taxon>
    </lineage>
</organism>
<keyword evidence="2" id="KW-1185">Reference proteome</keyword>
<comment type="caution">
    <text evidence="1">The sequence shown here is derived from an EMBL/GenBank/DDBJ whole genome shotgun (WGS) entry which is preliminary data.</text>
</comment>
<name>A0A9P3PYE5_LYOSH</name>
<proteinExistence type="predicted"/>
<protein>
    <submittedName>
        <fullName evidence="1">Uncharacterized protein</fullName>
    </submittedName>
</protein>
<evidence type="ECO:0000313" key="1">
    <source>
        <dbReference type="EMBL" id="GLB43879.1"/>
    </source>
</evidence>
<accession>A0A9P3PYE5</accession>
<dbReference type="AlphaFoldDB" id="A0A9P3PYE5"/>
<reference evidence="1" key="1">
    <citation type="submission" date="2022-07" db="EMBL/GenBank/DDBJ databases">
        <title>The genome of Lyophyllum shimeji provides insight into the initial evolution of ectomycorrhizal fungal genome.</title>
        <authorList>
            <person name="Kobayashi Y."/>
            <person name="Shibata T."/>
            <person name="Hirakawa H."/>
            <person name="Shigenobu S."/>
            <person name="Nishiyama T."/>
            <person name="Yamada A."/>
            <person name="Hasebe M."/>
            <person name="Kawaguchi M."/>
        </authorList>
    </citation>
    <scope>NUCLEOTIDE SEQUENCE</scope>
    <source>
        <strain evidence="1">AT787</strain>
    </source>
</reference>
<sequence>MLLAAETWPLTPQPCSVVDLSMLDIIATTLHLMQNDVSSPQILSVRTSKPILSEAANLPKNKWEHIMGVGIAEFRVVTSCSTAGSPVPIDSSAPQTNSSR</sequence>
<dbReference type="EMBL" id="BRPK01000015">
    <property type="protein sequence ID" value="GLB43879.1"/>
    <property type="molecule type" value="Genomic_DNA"/>
</dbReference>